<evidence type="ECO:0000256" key="6">
    <source>
        <dbReference type="PROSITE-ProRule" id="PRU01172"/>
    </source>
</evidence>
<dbReference type="Pfam" id="PF00041">
    <property type="entry name" value="fn3"/>
    <property type="match status" value="2"/>
</dbReference>
<dbReference type="PROSITE" id="PS50092">
    <property type="entry name" value="TSP1"/>
    <property type="match status" value="1"/>
</dbReference>
<evidence type="ECO:0000256" key="8">
    <source>
        <dbReference type="SAM" id="SignalP"/>
    </source>
</evidence>
<feature type="transmembrane region" description="Helical" evidence="7">
    <location>
        <begin position="839"/>
        <end position="861"/>
    </location>
</feature>
<dbReference type="SUPFAM" id="SSF49265">
    <property type="entry name" value="Fibronectin type III"/>
    <property type="match status" value="1"/>
</dbReference>
<accession>A0AAU9XII9</accession>
<dbReference type="InterPro" id="IPR001759">
    <property type="entry name" value="PTX_dom"/>
</dbReference>
<dbReference type="PROSITE" id="PS50853">
    <property type="entry name" value="FN3"/>
    <property type="match status" value="2"/>
</dbReference>
<dbReference type="Proteomes" id="UP001159428">
    <property type="component" value="Unassembled WGS sequence"/>
</dbReference>
<dbReference type="CDD" id="cd00063">
    <property type="entry name" value="FN3"/>
    <property type="match status" value="2"/>
</dbReference>
<sequence>MVQKLLLYFCAVLHTFTCANGSNVTAAYSSRYSFEDRALYFPKKGVSDFISVTGMPSLTKFTVCFSMKSSDSQGTPLSYAVPQEYNELVIDYDRNGFLLTIGTFSRRISVSANDGLWHHICVSWQGNSGSWKFYIDGNMTDQGTNLGKGRVITPGGLLMLGQEQDSLGGGFSRSQSFQGMLSNFNIWNVTLSSERVRKMSQKCIIDEASNDRVFQWQDFVDGSRKGEVRLVKASPCKTIESIWSAWSKCSKTCGEGTQTRTRECRYQNCAEMRVCQPLKPCSVPGSKIQVNGISSSSLLVNWTTKWQRLWPRELRKIQIIYNTSENEIAQNITVNPLTKFVELRGLLPFTKYCVRVQIVTHEGAGKPSTCALGKTQQSVPRSPPTGLAAINFFSPSRLYATWKSLPAAYWQGIPTGYSIRFQVKHTIHEENETWTGEFLVLPYSTKALLKGLQTYATYSLKIAAVTQIGPGPYSEEILIETCRCPKKIYVNWVKLPQLCVTQHSQNKKVPGGVFPELVYEMIHHVCGTCHQYERTEIIFNEVNGNFEDMTSAPDELMHLNMPIKILPQEPTSGEGWRLLPLVEVPGFVLVMRKPSTDTYAVFLKSSVLGCWPAFAVMFAMYLTFGLATWTVEMHANPKHFPPRFSRGWREGVWWSFVSMTTVGYGDRHPVSVLGRLISIVTFLVGVVISALFVSALSSLLTVFTINTLTNPEQGKAIGVINGSLEHRYALRINGSKALDGALMDFMFVNSFMKDLDDPDFRVYKIVPNRFYYGIKLIGEARHYLGAFKEYLKMMPIENRLGKPKVDQGPLDHSTEATPTMEAIKFSDPRSFLYKKTLEVVSFGLITVATGGLAYHVMQIWLKRNVKHANNKKDSQLKAPSSDPQLKPDEIRAQMSQLLMNFTIDFRRHISLLNLSTEKNC</sequence>
<evidence type="ECO:0000256" key="7">
    <source>
        <dbReference type="SAM" id="Phobius"/>
    </source>
</evidence>
<feature type="domain" description="Fibronectin type-III" evidence="9">
    <location>
        <begin position="284"/>
        <end position="378"/>
    </location>
</feature>
<protein>
    <submittedName>
        <fullName evidence="11">Uncharacterized protein</fullName>
    </submittedName>
</protein>
<dbReference type="Pfam" id="PF00090">
    <property type="entry name" value="TSP_1"/>
    <property type="match status" value="1"/>
</dbReference>
<dbReference type="EMBL" id="CALNXJ010000042">
    <property type="protein sequence ID" value="CAH3146932.1"/>
    <property type="molecule type" value="Genomic_DNA"/>
</dbReference>
<feature type="chain" id="PRO_5043594577" evidence="8">
    <location>
        <begin position="22"/>
        <end position="920"/>
    </location>
</feature>
<dbReference type="InterPro" id="IPR013320">
    <property type="entry name" value="ConA-like_dom_sf"/>
</dbReference>
<comment type="caution">
    <text evidence="11">The sequence shown here is derived from an EMBL/GenBank/DDBJ whole genome shotgun (WGS) entry which is preliminary data.</text>
</comment>
<evidence type="ECO:0000259" key="9">
    <source>
        <dbReference type="PROSITE" id="PS50853"/>
    </source>
</evidence>
<evidence type="ECO:0000313" key="11">
    <source>
        <dbReference type="EMBL" id="CAH3146932.1"/>
    </source>
</evidence>
<keyword evidence="4" id="KW-1015">Disulfide bond</keyword>
<evidence type="ECO:0000256" key="4">
    <source>
        <dbReference type="ARBA" id="ARBA00023157"/>
    </source>
</evidence>
<dbReference type="InterPro" id="IPR036116">
    <property type="entry name" value="FN3_sf"/>
</dbReference>
<dbReference type="SMART" id="SM00159">
    <property type="entry name" value="PTX"/>
    <property type="match status" value="1"/>
</dbReference>
<dbReference type="InterPro" id="IPR051360">
    <property type="entry name" value="Neuronal_Pentraxin_Related"/>
</dbReference>
<dbReference type="SMART" id="SM00060">
    <property type="entry name" value="FN3"/>
    <property type="match status" value="2"/>
</dbReference>
<gene>
    <name evidence="11" type="ORF">PMEA_00023184</name>
</gene>
<evidence type="ECO:0000256" key="5">
    <source>
        <dbReference type="ARBA" id="ARBA00023180"/>
    </source>
</evidence>
<evidence type="ECO:0000256" key="3">
    <source>
        <dbReference type="ARBA" id="ARBA00022837"/>
    </source>
</evidence>
<evidence type="ECO:0000259" key="10">
    <source>
        <dbReference type="PROSITE" id="PS51828"/>
    </source>
</evidence>
<dbReference type="InterPro" id="IPR000884">
    <property type="entry name" value="TSP1_rpt"/>
</dbReference>
<dbReference type="AlphaFoldDB" id="A0AAU9XII9"/>
<keyword evidence="7" id="KW-1133">Transmembrane helix</keyword>
<keyword evidence="2" id="KW-0479">Metal-binding</keyword>
<keyword evidence="12" id="KW-1185">Reference proteome</keyword>
<feature type="transmembrane region" description="Helical" evidence="7">
    <location>
        <begin position="676"/>
        <end position="705"/>
    </location>
</feature>
<dbReference type="PANTHER" id="PTHR19277">
    <property type="entry name" value="PENTRAXIN"/>
    <property type="match status" value="1"/>
</dbReference>
<comment type="cofactor">
    <cofactor evidence="1">
        <name>Ca(2+)</name>
        <dbReference type="ChEBI" id="CHEBI:29108"/>
    </cofactor>
</comment>
<proteinExistence type="predicted"/>
<dbReference type="InterPro" id="IPR036383">
    <property type="entry name" value="TSP1_rpt_sf"/>
</dbReference>
<dbReference type="InterPro" id="IPR013783">
    <property type="entry name" value="Ig-like_fold"/>
</dbReference>
<keyword evidence="7" id="KW-0472">Membrane</keyword>
<dbReference type="GO" id="GO:0046872">
    <property type="term" value="F:metal ion binding"/>
    <property type="evidence" value="ECO:0007669"/>
    <property type="project" value="UniProtKB-KW"/>
</dbReference>
<feature type="signal peptide" evidence="8">
    <location>
        <begin position="1"/>
        <end position="21"/>
    </location>
</feature>
<dbReference type="SUPFAM" id="SSF81324">
    <property type="entry name" value="Voltage-gated potassium channels"/>
    <property type="match status" value="1"/>
</dbReference>
<dbReference type="Gene3D" id="2.60.120.200">
    <property type="match status" value="1"/>
</dbReference>
<evidence type="ECO:0000256" key="1">
    <source>
        <dbReference type="ARBA" id="ARBA00001913"/>
    </source>
</evidence>
<comment type="caution">
    <text evidence="6">Lacks conserved residue(s) required for the propagation of feature annotation.</text>
</comment>
<feature type="transmembrane region" description="Helical" evidence="7">
    <location>
        <begin position="611"/>
        <end position="631"/>
    </location>
</feature>
<dbReference type="InterPro" id="IPR003961">
    <property type="entry name" value="FN3_dom"/>
</dbReference>
<dbReference type="PROSITE" id="PS51828">
    <property type="entry name" value="PTX_2"/>
    <property type="match status" value="1"/>
</dbReference>
<evidence type="ECO:0000256" key="2">
    <source>
        <dbReference type="ARBA" id="ARBA00022723"/>
    </source>
</evidence>
<feature type="domain" description="Pentraxin (PTX)" evidence="10">
    <location>
        <begin position="35"/>
        <end position="236"/>
    </location>
</feature>
<dbReference type="InterPro" id="IPR013099">
    <property type="entry name" value="K_chnl_dom"/>
</dbReference>
<dbReference type="PRINTS" id="PR00895">
    <property type="entry name" value="PENTAXIN"/>
</dbReference>
<dbReference type="Gene3D" id="2.20.100.10">
    <property type="entry name" value="Thrombospondin type-1 (TSP1) repeat"/>
    <property type="match status" value="1"/>
</dbReference>
<keyword evidence="8" id="KW-0732">Signal</keyword>
<organism evidence="11 12">
    <name type="scientific">Pocillopora meandrina</name>
    <dbReference type="NCBI Taxonomy" id="46732"/>
    <lineage>
        <taxon>Eukaryota</taxon>
        <taxon>Metazoa</taxon>
        <taxon>Cnidaria</taxon>
        <taxon>Anthozoa</taxon>
        <taxon>Hexacorallia</taxon>
        <taxon>Scleractinia</taxon>
        <taxon>Astrocoeniina</taxon>
        <taxon>Pocilloporidae</taxon>
        <taxon>Pocillopora</taxon>
    </lineage>
</organism>
<dbReference type="Pfam" id="PF07885">
    <property type="entry name" value="Ion_trans_2"/>
    <property type="match status" value="1"/>
</dbReference>
<dbReference type="SUPFAM" id="SSF49899">
    <property type="entry name" value="Concanavalin A-like lectins/glucanases"/>
    <property type="match status" value="1"/>
</dbReference>
<evidence type="ECO:0000313" key="12">
    <source>
        <dbReference type="Proteomes" id="UP001159428"/>
    </source>
</evidence>
<dbReference type="Pfam" id="PF00354">
    <property type="entry name" value="Pentaxin"/>
    <property type="match status" value="1"/>
</dbReference>
<dbReference type="SUPFAM" id="SSF82895">
    <property type="entry name" value="TSP-1 type 1 repeat"/>
    <property type="match status" value="1"/>
</dbReference>
<reference evidence="11 12" key="1">
    <citation type="submission" date="2022-05" db="EMBL/GenBank/DDBJ databases">
        <authorList>
            <consortium name="Genoscope - CEA"/>
            <person name="William W."/>
        </authorList>
    </citation>
    <scope>NUCLEOTIDE SEQUENCE [LARGE SCALE GENOMIC DNA]</scope>
</reference>
<keyword evidence="3" id="KW-0106">Calcium</keyword>
<name>A0AAU9XII9_9CNID</name>
<dbReference type="Gene3D" id="2.60.40.10">
    <property type="entry name" value="Immunoglobulins"/>
    <property type="match status" value="2"/>
</dbReference>
<feature type="domain" description="Fibronectin type-III" evidence="9">
    <location>
        <begin position="383"/>
        <end position="484"/>
    </location>
</feature>
<keyword evidence="5" id="KW-0325">Glycoprotein</keyword>
<keyword evidence="7" id="KW-0812">Transmembrane</keyword>
<dbReference type="Gene3D" id="1.10.287.70">
    <property type="match status" value="1"/>
</dbReference>
<dbReference type="SMART" id="SM00209">
    <property type="entry name" value="TSP1"/>
    <property type="match status" value="1"/>
</dbReference>
<dbReference type="PANTHER" id="PTHR19277:SF125">
    <property type="entry name" value="B6"/>
    <property type="match status" value="1"/>
</dbReference>